<gene>
    <name evidence="2" type="ordered locus">bpr_III191</name>
</gene>
<dbReference type="KEGG" id="bpb:bpr_III191"/>
<reference evidence="2 3" key="1">
    <citation type="journal article" date="2010" name="PLoS ONE">
        <title>The glycobiome of the rumen bacterium Butyrivibrio proteoclasticus B316(T) highlights adaptation to a polysaccharide-rich environment.</title>
        <authorList>
            <person name="Kelly W.J."/>
            <person name="Leahy S.C."/>
            <person name="Altermann E."/>
            <person name="Yeoman C.J."/>
            <person name="Dunne J.C."/>
            <person name="Kong Z."/>
            <person name="Pacheco D.M."/>
            <person name="Li D."/>
            <person name="Noel S.J."/>
            <person name="Moon C.D."/>
            <person name="Cookson A.L."/>
            <person name="Attwood G.T."/>
        </authorList>
    </citation>
    <scope>NUCLEOTIDE SEQUENCE [LARGE SCALE GENOMIC DNA]</scope>
    <source>
        <strain evidence="3">ATCC 51982 / DSM 14932 / B316</strain>
    </source>
</reference>
<organism evidence="2 3">
    <name type="scientific">Butyrivibrio proteoclasticus (strain ATCC 51982 / DSM 14932 / B316)</name>
    <name type="common">Clostridium proteoclasticum</name>
    <dbReference type="NCBI Taxonomy" id="515622"/>
    <lineage>
        <taxon>Bacteria</taxon>
        <taxon>Bacillati</taxon>
        <taxon>Bacillota</taxon>
        <taxon>Clostridia</taxon>
        <taxon>Lachnospirales</taxon>
        <taxon>Lachnospiraceae</taxon>
        <taxon>Butyrivibrio</taxon>
    </lineage>
</organism>
<evidence type="ECO:0000256" key="1">
    <source>
        <dbReference type="SAM" id="MobiDB-lite"/>
    </source>
</evidence>
<keyword evidence="3" id="KW-1185">Reference proteome</keyword>
<protein>
    <submittedName>
        <fullName evidence="2">Uncharacterized protein</fullName>
    </submittedName>
</protein>
<evidence type="ECO:0000313" key="3">
    <source>
        <dbReference type="Proteomes" id="UP000001299"/>
    </source>
</evidence>
<feature type="compositionally biased region" description="Polar residues" evidence="1">
    <location>
        <begin position="1"/>
        <end position="11"/>
    </location>
</feature>
<dbReference type="HOGENOM" id="CLU_3115632_0_0_9"/>
<dbReference type="RefSeq" id="WP_013282527.1">
    <property type="nucleotide sequence ID" value="NC_014388.1"/>
</dbReference>
<feature type="region of interest" description="Disordered" evidence="1">
    <location>
        <begin position="1"/>
        <end position="29"/>
    </location>
</feature>
<accession>E0S395</accession>
<sequence>MKNEKQQPSTGKKQEIKVKNSSAADALKRAPDEVIARAIHDVLLKQKEGK</sequence>
<name>E0S395_BUTPB</name>
<dbReference type="AlphaFoldDB" id="E0S395"/>
<proteinExistence type="predicted"/>
<evidence type="ECO:0000313" key="2">
    <source>
        <dbReference type="EMBL" id="ADL35877.1"/>
    </source>
</evidence>
<dbReference type="EMBL" id="CP001811">
    <property type="protein sequence ID" value="ADL35877.1"/>
    <property type="molecule type" value="Genomic_DNA"/>
</dbReference>
<dbReference type="Proteomes" id="UP000001299">
    <property type="component" value="Chromosome 2"/>
</dbReference>